<keyword evidence="15" id="KW-1185">Reference proteome</keyword>
<evidence type="ECO:0000256" key="4">
    <source>
        <dbReference type="ARBA" id="ARBA00022679"/>
    </source>
</evidence>
<evidence type="ECO:0000259" key="13">
    <source>
        <dbReference type="Pfam" id="PF00912"/>
    </source>
</evidence>
<dbReference type="InterPro" id="IPR011812">
    <property type="entry name" value="Pep_trsgly"/>
</dbReference>
<keyword evidence="9 12" id="KW-0472">Membrane</keyword>
<dbReference type="GO" id="GO:0009252">
    <property type="term" value="P:peptidoglycan biosynthetic process"/>
    <property type="evidence" value="ECO:0007669"/>
    <property type="project" value="UniProtKB-KW"/>
</dbReference>
<evidence type="ECO:0000256" key="3">
    <source>
        <dbReference type="ARBA" id="ARBA00022676"/>
    </source>
</evidence>
<keyword evidence="11" id="KW-0175">Coiled coil</keyword>
<keyword evidence="5 12" id="KW-0812">Transmembrane</keyword>
<dbReference type="Proteomes" id="UP000199679">
    <property type="component" value="Chromosome I"/>
</dbReference>
<dbReference type="GO" id="GO:0016020">
    <property type="term" value="C:membrane"/>
    <property type="evidence" value="ECO:0007669"/>
    <property type="project" value="InterPro"/>
</dbReference>
<evidence type="ECO:0000256" key="5">
    <source>
        <dbReference type="ARBA" id="ARBA00022692"/>
    </source>
</evidence>
<feature type="transmembrane region" description="Helical" evidence="12">
    <location>
        <begin position="12"/>
        <end position="31"/>
    </location>
</feature>
<organism evidence="14 15">
    <name type="scientific">Mucilaginibacter mallensis</name>
    <dbReference type="NCBI Taxonomy" id="652787"/>
    <lineage>
        <taxon>Bacteria</taxon>
        <taxon>Pseudomonadati</taxon>
        <taxon>Bacteroidota</taxon>
        <taxon>Sphingobacteriia</taxon>
        <taxon>Sphingobacteriales</taxon>
        <taxon>Sphingobacteriaceae</taxon>
        <taxon>Mucilaginibacter</taxon>
    </lineage>
</organism>
<keyword evidence="10" id="KW-0961">Cell wall biogenesis/degradation</keyword>
<keyword evidence="4" id="KW-0808">Transferase</keyword>
<feature type="domain" description="Glycosyl transferase family 51" evidence="13">
    <location>
        <begin position="433"/>
        <end position="579"/>
    </location>
</feature>
<dbReference type="RefSeq" id="WP_091379961.1">
    <property type="nucleotide sequence ID" value="NZ_LT629740.1"/>
</dbReference>
<evidence type="ECO:0000256" key="10">
    <source>
        <dbReference type="ARBA" id="ARBA00023316"/>
    </source>
</evidence>
<dbReference type="Gene3D" id="1.10.3810.10">
    <property type="entry name" value="Biosynthetic peptidoglycan transglycosylase-like"/>
    <property type="match status" value="1"/>
</dbReference>
<evidence type="ECO:0000256" key="8">
    <source>
        <dbReference type="ARBA" id="ARBA00022989"/>
    </source>
</evidence>
<name>A0A1H2CGS1_MUCMA</name>
<accession>A0A1H2CGS1</accession>
<dbReference type="GO" id="GO:0016763">
    <property type="term" value="F:pentosyltransferase activity"/>
    <property type="evidence" value="ECO:0007669"/>
    <property type="project" value="InterPro"/>
</dbReference>
<evidence type="ECO:0000256" key="6">
    <source>
        <dbReference type="ARBA" id="ARBA00022960"/>
    </source>
</evidence>
<keyword evidence="1" id="KW-1003">Cell membrane</keyword>
<reference evidence="14 15" key="1">
    <citation type="submission" date="2016-10" db="EMBL/GenBank/DDBJ databases">
        <authorList>
            <person name="de Groot N.N."/>
        </authorList>
    </citation>
    <scope>NUCLEOTIDE SEQUENCE [LARGE SCALE GENOMIC DNA]</scope>
    <source>
        <strain evidence="14 15">MP1X4</strain>
    </source>
</reference>
<protein>
    <submittedName>
        <fullName evidence="14">Transglycosylase</fullName>
    </submittedName>
</protein>
<evidence type="ECO:0000313" key="14">
    <source>
        <dbReference type="EMBL" id="SDT69700.1"/>
    </source>
</evidence>
<dbReference type="GO" id="GO:0008360">
    <property type="term" value="P:regulation of cell shape"/>
    <property type="evidence" value="ECO:0007669"/>
    <property type="project" value="UniProtKB-KW"/>
</dbReference>
<dbReference type="InterPro" id="IPR023346">
    <property type="entry name" value="Lysozyme-like_dom_sf"/>
</dbReference>
<evidence type="ECO:0000256" key="12">
    <source>
        <dbReference type="SAM" id="Phobius"/>
    </source>
</evidence>
<sequence>MHRLNPKYIRIALIVVISLIIIVLIGGYIAYTKRDAILQREIAKAKATAKTAYNIDLQIGSATFTGLSTVSFSNIVVVPQNRDSLLSIKKLEISVKLMPLIYGAVKLSDVDLEDGHLNLTDINKVKNFDFLFKKKKDSTATQTKGSLAELANKLINEFLYKIPDNLKLKNFLFTFTKDSTTLKLLTTTAAIKSGTLTSTINVNDGTATWHFEGKLHPSDKEIDVKLYADGKKVELPGIEEHYHTKLSFDTITTQLTKVERGGGETRIYGSWSVSNLLISNRKLATNDIVVPSASIDANVFVGANYISLDSSSVIHLKKITAHPYIKYTLSPVKIYELKINTGWLNGQDLFDSFPGGLFESFAGIQVAGRLNYSLNFYLDASNPDAVQFNSQMNKDNFRILKFGKTDLTKLNRPFVQTPYEVKSQAPPFTVGPANPDYTPLNEIATDTRNAIMTSEDPSFYSNNGFVEESIRKSIATDFEKKKFSRGGSTISMQLIRNTFLNRDKNLARKIEEIMLVWMIENNHLMTKDRMLEVYFNIVEFGYHIYGIGPASRYYFGKTPGQLTLGESIYLASILPNPKAGLYAFMPDGSLRPGLHGYFNLIGNLMAGHGKAQRDSNAYGFYNVRLKESLRREVSTVDTAKADSIIKQGNDDNDATPVVEPEKKLTFFQRLFGKKDTTRKAEETKNDDKATVTVNGKTFPIDTAGKTKKQIRQEKRAIKKLEGEREKEQDQKGY</sequence>
<dbReference type="EMBL" id="LT629740">
    <property type="protein sequence ID" value="SDT69700.1"/>
    <property type="molecule type" value="Genomic_DNA"/>
</dbReference>
<evidence type="ECO:0000256" key="2">
    <source>
        <dbReference type="ARBA" id="ARBA00022519"/>
    </source>
</evidence>
<evidence type="ECO:0000313" key="15">
    <source>
        <dbReference type="Proteomes" id="UP000199679"/>
    </source>
</evidence>
<keyword evidence="8 12" id="KW-1133">Transmembrane helix</keyword>
<feature type="coiled-coil region" evidence="11">
    <location>
        <begin position="703"/>
        <end position="730"/>
    </location>
</feature>
<dbReference type="SUPFAM" id="SSF53955">
    <property type="entry name" value="Lysozyme-like"/>
    <property type="match status" value="1"/>
</dbReference>
<dbReference type="PANTHER" id="PTHR30400:SF0">
    <property type="entry name" value="BIOSYNTHETIC PEPTIDOGLYCAN TRANSGLYCOSYLASE"/>
    <property type="match status" value="1"/>
</dbReference>
<keyword evidence="2" id="KW-0997">Cell inner membrane</keyword>
<keyword evidence="7" id="KW-0573">Peptidoglycan synthesis</keyword>
<keyword evidence="3" id="KW-0328">Glycosyltransferase</keyword>
<dbReference type="Pfam" id="PF00912">
    <property type="entry name" value="Transgly"/>
    <property type="match status" value="1"/>
</dbReference>
<evidence type="ECO:0000256" key="11">
    <source>
        <dbReference type="SAM" id="Coils"/>
    </source>
</evidence>
<dbReference type="STRING" id="652787.SAMN05216490_5053"/>
<dbReference type="PANTHER" id="PTHR30400">
    <property type="entry name" value="MONOFUNCTIONAL BIOSYNTHETIC PEPTIDOGLYCAN TRANSGLYCOSYLASE"/>
    <property type="match status" value="1"/>
</dbReference>
<evidence type="ECO:0000256" key="1">
    <source>
        <dbReference type="ARBA" id="ARBA00022475"/>
    </source>
</evidence>
<evidence type="ECO:0000256" key="7">
    <source>
        <dbReference type="ARBA" id="ARBA00022984"/>
    </source>
</evidence>
<proteinExistence type="predicted"/>
<dbReference type="OrthoDB" id="9766909at2"/>
<dbReference type="InterPro" id="IPR001264">
    <property type="entry name" value="Glyco_trans_51"/>
</dbReference>
<dbReference type="InterPro" id="IPR036950">
    <property type="entry name" value="PBP_transglycosylase"/>
</dbReference>
<dbReference type="GO" id="GO:0071555">
    <property type="term" value="P:cell wall organization"/>
    <property type="evidence" value="ECO:0007669"/>
    <property type="project" value="UniProtKB-KW"/>
</dbReference>
<dbReference type="AlphaFoldDB" id="A0A1H2CGS1"/>
<gene>
    <name evidence="14" type="ORF">SAMN05216490_5053</name>
</gene>
<keyword evidence="6" id="KW-0133">Cell shape</keyword>
<evidence type="ECO:0000256" key="9">
    <source>
        <dbReference type="ARBA" id="ARBA00023136"/>
    </source>
</evidence>
<dbReference type="GO" id="GO:0009274">
    <property type="term" value="C:peptidoglycan-based cell wall"/>
    <property type="evidence" value="ECO:0007669"/>
    <property type="project" value="InterPro"/>
</dbReference>